<dbReference type="PROSITE" id="PS50887">
    <property type="entry name" value="GGDEF"/>
    <property type="match status" value="1"/>
</dbReference>
<dbReference type="Pfam" id="PF08448">
    <property type="entry name" value="PAS_4"/>
    <property type="match status" value="2"/>
</dbReference>
<dbReference type="Gene3D" id="3.30.450.40">
    <property type="match status" value="1"/>
</dbReference>
<dbReference type="Pfam" id="PF00989">
    <property type="entry name" value="PAS"/>
    <property type="match status" value="2"/>
</dbReference>
<dbReference type="InterPro" id="IPR000160">
    <property type="entry name" value="GGDEF_dom"/>
</dbReference>
<dbReference type="KEGG" id="oxy:HCG48_20120"/>
<evidence type="ECO:0000313" key="5">
    <source>
        <dbReference type="EMBL" id="QIZ72612.1"/>
    </source>
</evidence>
<dbReference type="InterPro" id="IPR000014">
    <property type="entry name" value="PAS"/>
</dbReference>
<dbReference type="InterPro" id="IPR035965">
    <property type="entry name" value="PAS-like_dom_sf"/>
</dbReference>
<dbReference type="InterPro" id="IPR003018">
    <property type="entry name" value="GAF"/>
</dbReference>
<feature type="domain" description="PAS" evidence="2">
    <location>
        <begin position="539"/>
        <end position="591"/>
    </location>
</feature>
<dbReference type="SMART" id="SM00267">
    <property type="entry name" value="GGDEF"/>
    <property type="match status" value="1"/>
</dbReference>
<dbReference type="PANTHER" id="PTHR46663">
    <property type="entry name" value="DIGUANYLATE CYCLASE DGCT-RELATED"/>
    <property type="match status" value="1"/>
</dbReference>
<dbReference type="PANTHER" id="PTHR46663:SF2">
    <property type="entry name" value="GGDEF DOMAIN-CONTAINING PROTEIN"/>
    <property type="match status" value="1"/>
</dbReference>
<dbReference type="InterPro" id="IPR029016">
    <property type="entry name" value="GAF-like_dom_sf"/>
</dbReference>
<dbReference type="InterPro" id="IPR013767">
    <property type="entry name" value="PAS_fold"/>
</dbReference>
<feature type="domain" description="GGDEF" evidence="4">
    <location>
        <begin position="895"/>
        <end position="1031"/>
    </location>
</feature>
<dbReference type="PROSITE" id="PS50113">
    <property type="entry name" value="PAC"/>
    <property type="match status" value="2"/>
</dbReference>
<dbReference type="SUPFAM" id="SSF55785">
    <property type="entry name" value="PYP-like sensor domain (PAS domain)"/>
    <property type="match status" value="5"/>
</dbReference>
<dbReference type="FunFam" id="3.30.70.270:FF:000001">
    <property type="entry name" value="Diguanylate cyclase domain protein"/>
    <property type="match status" value="1"/>
</dbReference>
<dbReference type="CDD" id="cd00130">
    <property type="entry name" value="PAS"/>
    <property type="match status" value="3"/>
</dbReference>
<feature type="domain" description="PAS" evidence="2">
    <location>
        <begin position="414"/>
        <end position="451"/>
    </location>
</feature>
<dbReference type="SUPFAM" id="SSF55781">
    <property type="entry name" value="GAF domain-like"/>
    <property type="match status" value="1"/>
</dbReference>
<dbReference type="NCBIfam" id="TIGR00229">
    <property type="entry name" value="sensory_box"/>
    <property type="match status" value="3"/>
</dbReference>
<evidence type="ECO:0000259" key="4">
    <source>
        <dbReference type="PROSITE" id="PS50887"/>
    </source>
</evidence>
<dbReference type="EMBL" id="CP051167">
    <property type="protein sequence ID" value="QIZ72612.1"/>
    <property type="molecule type" value="Genomic_DNA"/>
</dbReference>
<organism evidence="5 6">
    <name type="scientific">Oxynema aestuarii AP17</name>
    <dbReference type="NCBI Taxonomy" id="2064643"/>
    <lineage>
        <taxon>Bacteria</taxon>
        <taxon>Bacillati</taxon>
        <taxon>Cyanobacteriota</taxon>
        <taxon>Cyanophyceae</taxon>
        <taxon>Oscillatoriophycideae</taxon>
        <taxon>Oscillatoriales</taxon>
        <taxon>Oscillatoriaceae</taxon>
        <taxon>Oxynema</taxon>
        <taxon>Oxynema aestuarii</taxon>
    </lineage>
</organism>
<dbReference type="InterPro" id="IPR000700">
    <property type="entry name" value="PAS-assoc_C"/>
</dbReference>
<name>A0A6H1U172_9CYAN</name>
<proteinExistence type="predicted"/>
<dbReference type="RefSeq" id="WP_168570760.1">
    <property type="nucleotide sequence ID" value="NZ_CP051167.1"/>
</dbReference>
<dbReference type="SMART" id="SM00086">
    <property type="entry name" value="PAC"/>
    <property type="match status" value="4"/>
</dbReference>
<dbReference type="AlphaFoldDB" id="A0A6H1U172"/>
<dbReference type="Proteomes" id="UP000500857">
    <property type="component" value="Chromosome"/>
</dbReference>
<dbReference type="InterPro" id="IPR052163">
    <property type="entry name" value="DGC-Regulatory_Protein"/>
</dbReference>
<dbReference type="Pfam" id="PF01590">
    <property type="entry name" value="GAF"/>
    <property type="match status" value="1"/>
</dbReference>
<dbReference type="InterPro" id="IPR043128">
    <property type="entry name" value="Rev_trsase/Diguanyl_cyclase"/>
</dbReference>
<dbReference type="InterPro" id="IPR016132">
    <property type="entry name" value="Phyto_chromo_attachment"/>
</dbReference>
<dbReference type="InterPro" id="IPR001610">
    <property type="entry name" value="PAC"/>
</dbReference>
<feature type="domain" description="PAC" evidence="3">
    <location>
        <begin position="609"/>
        <end position="664"/>
    </location>
</feature>
<reference evidence="5 6" key="1">
    <citation type="submission" date="2020-04" db="EMBL/GenBank/DDBJ databases">
        <authorList>
            <person name="Basu S."/>
            <person name="Maruthanayagam V."/>
            <person name="Chakraborty S."/>
            <person name="Pramanik A."/>
            <person name="Mukherjee J."/>
            <person name="Brink B."/>
        </authorList>
    </citation>
    <scope>NUCLEOTIDE SEQUENCE [LARGE SCALE GENOMIC DNA]</scope>
    <source>
        <strain evidence="5 6">AP17</strain>
    </source>
</reference>
<accession>A0A6H1U172</accession>
<feature type="domain" description="Phytochrome chromophore attachment site" evidence="1">
    <location>
        <begin position="684"/>
        <end position="840"/>
    </location>
</feature>
<protein>
    <submittedName>
        <fullName evidence="5">PAS domain S-box protein</fullName>
    </submittedName>
</protein>
<dbReference type="Pfam" id="PF00990">
    <property type="entry name" value="GGDEF"/>
    <property type="match status" value="1"/>
</dbReference>
<gene>
    <name evidence="5" type="ORF">HCG48_20120</name>
</gene>
<evidence type="ECO:0000313" key="6">
    <source>
        <dbReference type="Proteomes" id="UP000500857"/>
    </source>
</evidence>
<sequence>MQLEVQFRSAASPEQAKPHVRYHLWTEMTSNLQMGLGAIVESIAEGAIVKDVANRWLFANDRALELFELKGLDYRGKTDSQLMCERESCRLHLSLFAELEATAKATQTRVDRSLTLTRSDGTTAQIQVRAIPLAAPDGGAMGMAIVAEPNGANPPAIAKAGDSQTLCDFADRLPSLFWRADPTGDRPFFNRAWLAFTGRPLERERGRGWLENVHEDDRAACWENYCQGLKSGKIFELQYRLRRHDGQYRWILDIGIPQDRSRPSREAIAYVGSCVDITDSLHDSFANRQQVQDRLDNSEAKHRALVEAIPDLILRIRGDGTILEYKDAPEHAMPTLSDVQVGQHLTQAWPAAVAREAMGHIERAIASGNIQTWEYQLQIDGRWRHREGRIVPYAENEVLAILRDITDRKQALEALVRVTQAVESTTDAISIADSEGGQIYQNRAFGQLFGYPTVAEFNKEGGLPILFEDRAVAETVLGAIAEGLPWSGRVSQRSRDGRRLKVLLRVNPIEDETGQTIGSIAIATDLTERRQVEAALRNSQQKLSLHLQQTPLGVVECNLQGRILEWNPAAEAIFGYHKDEIIGRSIEVLLPVSQIDSARELWRERLEQKGGACCISENETKDGRRIICEWYNTPLIGRGGETIAIASLVQDITERVRAEQALRYQSQRERLVSATQARIRQSLKLEEILETAVSEVRQLLECDRVVIYRIMSDRRGKVMTEAVAPNQVSILGQDFDEEIFPTSCYARYRRGTVRAIADMERQHVPECLIQMLKPFGVKAKMIAPLLVESKLPHRTTQHGEPNPIAESQDGLWGLLVAHHCRGPRDWQPFEIEVFEQLSTQLAIAIQQSILFKELEVANEELHRLASLDGLTQVANRRTFNEYLDREWRRTIRDRGTIALILADIDYFKRYNDTYGHQAGDRCLQQVAQTLDRAVKRPGDLVARYGGEEFAIVLPNTSCEGAMTVVSNIRTSVRELRIAHEQSPMNWVSLSLGVVVCQPRLNSRSDRALAVADGALYEAKSQGRDRAILTFEGFGEL</sequence>
<dbReference type="InterPro" id="IPR013656">
    <property type="entry name" value="PAS_4"/>
</dbReference>
<dbReference type="Pfam" id="PF08447">
    <property type="entry name" value="PAS_3"/>
    <property type="match status" value="1"/>
</dbReference>
<feature type="domain" description="PAC" evidence="3">
    <location>
        <begin position="484"/>
        <end position="538"/>
    </location>
</feature>
<dbReference type="NCBIfam" id="TIGR00254">
    <property type="entry name" value="GGDEF"/>
    <property type="match status" value="1"/>
</dbReference>
<dbReference type="SMART" id="SM00065">
    <property type="entry name" value="GAF"/>
    <property type="match status" value="1"/>
</dbReference>
<dbReference type="InterPro" id="IPR013655">
    <property type="entry name" value="PAS_fold_3"/>
</dbReference>
<evidence type="ECO:0000259" key="3">
    <source>
        <dbReference type="PROSITE" id="PS50113"/>
    </source>
</evidence>
<dbReference type="FunFam" id="3.30.450.20:FF:000099">
    <property type="entry name" value="Sensory box sensor histidine kinase"/>
    <property type="match status" value="1"/>
</dbReference>
<dbReference type="PROSITE" id="PS50046">
    <property type="entry name" value="PHYTOCHROME_2"/>
    <property type="match status" value="1"/>
</dbReference>
<dbReference type="SUPFAM" id="SSF55073">
    <property type="entry name" value="Nucleotide cyclase"/>
    <property type="match status" value="1"/>
</dbReference>
<keyword evidence="6" id="KW-1185">Reference proteome</keyword>
<dbReference type="CDD" id="cd01949">
    <property type="entry name" value="GGDEF"/>
    <property type="match status" value="1"/>
</dbReference>
<dbReference type="GO" id="GO:0006355">
    <property type="term" value="P:regulation of DNA-templated transcription"/>
    <property type="evidence" value="ECO:0007669"/>
    <property type="project" value="InterPro"/>
</dbReference>
<evidence type="ECO:0000259" key="2">
    <source>
        <dbReference type="PROSITE" id="PS50112"/>
    </source>
</evidence>
<dbReference type="InterPro" id="IPR029787">
    <property type="entry name" value="Nucleotide_cyclase"/>
</dbReference>
<dbReference type="SMART" id="SM00091">
    <property type="entry name" value="PAS"/>
    <property type="match status" value="5"/>
</dbReference>
<dbReference type="Gene3D" id="3.30.450.20">
    <property type="entry name" value="PAS domain"/>
    <property type="match status" value="5"/>
</dbReference>
<dbReference type="Gene3D" id="3.30.70.270">
    <property type="match status" value="1"/>
</dbReference>
<dbReference type="PROSITE" id="PS50112">
    <property type="entry name" value="PAS"/>
    <property type="match status" value="2"/>
</dbReference>
<evidence type="ECO:0000259" key="1">
    <source>
        <dbReference type="PROSITE" id="PS50046"/>
    </source>
</evidence>